<dbReference type="GO" id="GO:0016301">
    <property type="term" value="F:kinase activity"/>
    <property type="evidence" value="ECO:0007669"/>
    <property type="project" value="UniProtKB-KW"/>
</dbReference>
<evidence type="ECO:0000256" key="16">
    <source>
        <dbReference type="ARBA" id="ARBA00033235"/>
    </source>
</evidence>
<evidence type="ECO:0000313" key="25">
    <source>
        <dbReference type="Proteomes" id="UP000653127"/>
    </source>
</evidence>
<dbReference type="InterPro" id="IPR036637">
    <property type="entry name" value="Phosphohistidine_dom_sf"/>
</dbReference>
<keyword evidence="15 17" id="KW-0460">Magnesium</keyword>
<evidence type="ECO:0000256" key="4">
    <source>
        <dbReference type="ARBA" id="ARBA00004496"/>
    </source>
</evidence>
<feature type="binding site" evidence="19">
    <location>
        <position position="332"/>
    </location>
    <ligand>
        <name>phosphoenolpyruvate</name>
        <dbReference type="ChEBI" id="CHEBI:58702"/>
    </ligand>
</feature>
<keyword evidence="12 17" id="KW-0598">Phosphotransferase system</keyword>
<dbReference type="NCBIfam" id="TIGR01417">
    <property type="entry name" value="PTS_I_fam"/>
    <property type="match status" value="1"/>
</dbReference>
<dbReference type="Gene3D" id="3.50.30.10">
    <property type="entry name" value="Phosphohistidine domain"/>
    <property type="match status" value="1"/>
</dbReference>
<feature type="binding site" evidence="20">
    <location>
        <position position="431"/>
    </location>
    <ligand>
        <name>Mg(2+)</name>
        <dbReference type="ChEBI" id="CHEBI:18420"/>
    </ligand>
</feature>
<dbReference type="EC" id="2.7.3.9" evidence="6 17"/>
<accession>A0A926I3Y0</accession>
<feature type="binding site" evidence="20">
    <location>
        <position position="455"/>
    </location>
    <ligand>
        <name>Mg(2+)</name>
        <dbReference type="ChEBI" id="CHEBI:18420"/>
    </ligand>
</feature>
<keyword evidence="25" id="KW-1185">Reference proteome</keyword>
<evidence type="ECO:0000256" key="5">
    <source>
        <dbReference type="ARBA" id="ARBA00007837"/>
    </source>
</evidence>
<evidence type="ECO:0000256" key="20">
    <source>
        <dbReference type="PIRSR" id="PIRSR000732-3"/>
    </source>
</evidence>
<dbReference type="InterPro" id="IPR006318">
    <property type="entry name" value="PTS_EI-like"/>
</dbReference>
<dbReference type="GO" id="GO:0046872">
    <property type="term" value="F:metal ion binding"/>
    <property type="evidence" value="ECO:0007669"/>
    <property type="project" value="UniProtKB-KW"/>
</dbReference>
<dbReference type="GO" id="GO:0008965">
    <property type="term" value="F:phosphoenolpyruvate-protein phosphotransferase activity"/>
    <property type="evidence" value="ECO:0007669"/>
    <property type="project" value="UniProtKB-EC"/>
</dbReference>
<dbReference type="PANTHER" id="PTHR46244">
    <property type="entry name" value="PHOSPHOENOLPYRUVATE-PROTEIN PHOSPHOTRANSFERASE"/>
    <property type="match status" value="1"/>
</dbReference>
<feature type="domain" description="PEP-utilising enzyme C-terminal" evidence="22">
    <location>
        <begin position="252"/>
        <end position="540"/>
    </location>
</feature>
<evidence type="ECO:0000256" key="2">
    <source>
        <dbReference type="ARBA" id="ARBA00001946"/>
    </source>
</evidence>
<dbReference type="AlphaFoldDB" id="A0A926I3Y0"/>
<sequence>MKVLQGIGASPGIAIGRLFFFMGAIHPVDRQLIEDPPAEIERFEVARQASIDSLHQIYERALEEIGPKDSAIFQIHAMLLDDLDYVASVTQIIQEEHVNAEYAVYQTAMRLFDVFSSIDDDYMRQRGADVLDISKRLLRTLTGAKEQNLDEVNGQVIIAADDLMPSETIRLDQSKALAFVTREGSRHSHTAILARTMGIPAVVGLEDAFDCLADRVEVIVDGMTGEVCVEPDAETLERYIARRGQYLAACKRLAKLRDQPSITKDGMRVEITANVGSIGDVEIAVKNGAEGIGLFRSEGLYLGRNEVPTEGEQFVIYREALERMPGKRVIIRTLDLGADKRAPCLGLLREDNPAMGSRAIRYCLSHPALFCTQLRALLRASVYGHLALLIPMVTSLEEVHRTKALIEEIKRDLDNEGIPYANNYEFGVMIETPAAAMISDRLAQEVDFFSVGTNDLTQYTLATDRTNRSLSALYSPRHPAVLGLVRMAVENGRRHGVWTGVCGESATDPDLIPVFLSMGVAELSVAPPAILDVREKVRALDLTKARLDGRTKGF</sequence>
<evidence type="ECO:0000256" key="3">
    <source>
        <dbReference type="ARBA" id="ARBA00002728"/>
    </source>
</evidence>
<dbReference type="Pfam" id="PF02896">
    <property type="entry name" value="PEP-utilizers_C"/>
    <property type="match status" value="1"/>
</dbReference>
<evidence type="ECO:0000259" key="23">
    <source>
        <dbReference type="Pfam" id="PF05524"/>
    </source>
</evidence>
<dbReference type="InterPro" id="IPR024692">
    <property type="entry name" value="PTS_EI"/>
</dbReference>
<dbReference type="Gene3D" id="1.10.274.10">
    <property type="entry name" value="PtsI, HPr-binding domain"/>
    <property type="match status" value="1"/>
</dbReference>
<comment type="subcellular location">
    <subcellularLocation>
        <location evidence="4 17">Cytoplasm</location>
    </subcellularLocation>
</comment>
<feature type="binding site" evidence="19">
    <location>
        <position position="465"/>
    </location>
    <ligand>
        <name>phosphoenolpyruvate</name>
        <dbReference type="ChEBI" id="CHEBI:58702"/>
    </ligand>
</feature>
<dbReference type="PRINTS" id="PR01736">
    <property type="entry name" value="PHPHTRNFRASE"/>
</dbReference>
<dbReference type="InterPro" id="IPR050499">
    <property type="entry name" value="PEP-utilizing_PTS_enzyme"/>
</dbReference>
<evidence type="ECO:0000256" key="8">
    <source>
        <dbReference type="ARBA" id="ARBA00022448"/>
    </source>
</evidence>
<evidence type="ECO:0000256" key="7">
    <source>
        <dbReference type="ARBA" id="ARBA00016544"/>
    </source>
</evidence>
<organism evidence="24 25">
    <name type="scientific">Ligaoa zhengdingensis</name>
    <dbReference type="NCBI Taxonomy" id="2763658"/>
    <lineage>
        <taxon>Bacteria</taxon>
        <taxon>Bacillati</taxon>
        <taxon>Bacillota</taxon>
        <taxon>Clostridia</taxon>
        <taxon>Eubacteriales</taxon>
        <taxon>Oscillospiraceae</taxon>
        <taxon>Ligaoa</taxon>
    </lineage>
</organism>
<evidence type="ECO:0000256" key="18">
    <source>
        <dbReference type="PIRSR" id="PIRSR000732-1"/>
    </source>
</evidence>
<evidence type="ECO:0000256" key="14">
    <source>
        <dbReference type="ARBA" id="ARBA00022777"/>
    </source>
</evidence>
<feature type="binding site" evidence="19">
    <location>
        <begin position="454"/>
        <end position="455"/>
    </location>
    <ligand>
        <name>phosphoenolpyruvate</name>
        <dbReference type="ChEBI" id="CHEBI:58702"/>
    </ligand>
</feature>
<feature type="active site" description="Proton donor" evidence="18">
    <location>
        <position position="502"/>
    </location>
</feature>
<dbReference type="PIRSF" id="PIRSF000732">
    <property type="entry name" value="PTS_enzyme_I"/>
    <property type="match status" value="1"/>
</dbReference>
<dbReference type="SUPFAM" id="SSF51621">
    <property type="entry name" value="Phosphoenolpyruvate/pyruvate domain"/>
    <property type="match status" value="1"/>
</dbReference>
<evidence type="ECO:0000259" key="21">
    <source>
        <dbReference type="Pfam" id="PF00391"/>
    </source>
</evidence>
<dbReference type="Pfam" id="PF05524">
    <property type="entry name" value="PEP-utilisers_N"/>
    <property type="match status" value="1"/>
</dbReference>
<feature type="active site" description="Tele-phosphohistidine intermediate" evidence="18">
    <location>
        <position position="189"/>
    </location>
</feature>
<dbReference type="InterPro" id="IPR008731">
    <property type="entry name" value="PTS_EIN"/>
</dbReference>
<dbReference type="SUPFAM" id="SSF47831">
    <property type="entry name" value="Enzyme I of the PEP:sugar phosphotransferase system HPr-binding (sub)domain"/>
    <property type="match status" value="1"/>
</dbReference>
<comment type="caution">
    <text evidence="24">The sequence shown here is derived from an EMBL/GenBank/DDBJ whole genome shotgun (WGS) entry which is preliminary data.</text>
</comment>
<dbReference type="InterPro" id="IPR036618">
    <property type="entry name" value="PtsI_HPr-bd_sf"/>
</dbReference>
<dbReference type="InterPro" id="IPR040442">
    <property type="entry name" value="Pyrv_kinase-like_dom_sf"/>
</dbReference>
<evidence type="ECO:0000256" key="12">
    <source>
        <dbReference type="ARBA" id="ARBA00022683"/>
    </source>
</evidence>
<dbReference type="RefSeq" id="WP_249281768.1">
    <property type="nucleotide sequence ID" value="NZ_JACRST010000001.1"/>
</dbReference>
<feature type="binding site" evidence="19">
    <location>
        <position position="296"/>
    </location>
    <ligand>
        <name>phosphoenolpyruvate</name>
        <dbReference type="ChEBI" id="CHEBI:58702"/>
    </ligand>
</feature>
<keyword evidence="9 17" id="KW-0963">Cytoplasm</keyword>
<dbReference type="PANTHER" id="PTHR46244:SF3">
    <property type="entry name" value="PHOSPHOENOLPYRUVATE-PROTEIN PHOSPHOTRANSFERASE"/>
    <property type="match status" value="1"/>
</dbReference>
<keyword evidence="13 17" id="KW-0479">Metal-binding</keyword>
<reference evidence="24" key="1">
    <citation type="submission" date="2020-08" db="EMBL/GenBank/DDBJ databases">
        <title>Genome public.</title>
        <authorList>
            <person name="Liu C."/>
            <person name="Sun Q."/>
        </authorList>
    </citation>
    <scope>NUCLEOTIDE SEQUENCE</scope>
    <source>
        <strain evidence="24">NSJ-31</strain>
    </source>
</reference>
<keyword evidence="8 17" id="KW-0813">Transport</keyword>
<evidence type="ECO:0000256" key="15">
    <source>
        <dbReference type="ARBA" id="ARBA00022842"/>
    </source>
</evidence>
<dbReference type="Proteomes" id="UP000653127">
    <property type="component" value="Unassembled WGS sequence"/>
</dbReference>
<evidence type="ECO:0000256" key="13">
    <source>
        <dbReference type="ARBA" id="ARBA00022723"/>
    </source>
</evidence>
<evidence type="ECO:0000256" key="11">
    <source>
        <dbReference type="ARBA" id="ARBA00022679"/>
    </source>
</evidence>
<dbReference type="EMBL" id="JACRST010000001">
    <property type="protein sequence ID" value="MBC8545616.1"/>
    <property type="molecule type" value="Genomic_DNA"/>
</dbReference>
<protein>
    <recommendedName>
        <fullName evidence="7 17">Phosphoenolpyruvate-protein phosphotransferase</fullName>
        <ecNumber evidence="6 17">2.7.3.9</ecNumber>
    </recommendedName>
    <alternativeName>
        <fullName evidence="16 17">Phosphotransferase system, enzyme I</fullName>
    </alternativeName>
</protein>
<evidence type="ECO:0000256" key="9">
    <source>
        <dbReference type="ARBA" id="ARBA00022490"/>
    </source>
</evidence>
<dbReference type="InterPro" id="IPR015813">
    <property type="entry name" value="Pyrv/PenolPyrv_kinase-like_dom"/>
</dbReference>
<gene>
    <name evidence="24" type="primary">ptsP</name>
    <name evidence="24" type="ORF">H8711_01515</name>
</gene>
<evidence type="ECO:0000259" key="22">
    <source>
        <dbReference type="Pfam" id="PF02896"/>
    </source>
</evidence>
<proteinExistence type="inferred from homology"/>
<feature type="domain" description="Phosphotransferase system enzyme I N-terminal" evidence="23">
    <location>
        <begin position="5"/>
        <end position="126"/>
    </location>
</feature>
<comment type="similarity">
    <text evidence="5 17">Belongs to the PEP-utilizing enzyme family.</text>
</comment>
<evidence type="ECO:0000256" key="10">
    <source>
        <dbReference type="ARBA" id="ARBA00022597"/>
    </source>
</evidence>
<dbReference type="PROSITE" id="PS00742">
    <property type="entry name" value="PEP_ENZYMES_2"/>
    <property type="match status" value="1"/>
</dbReference>
<dbReference type="GO" id="GO:0005737">
    <property type="term" value="C:cytoplasm"/>
    <property type="evidence" value="ECO:0007669"/>
    <property type="project" value="UniProtKB-SubCell"/>
</dbReference>
<keyword evidence="14 17" id="KW-0418">Kinase</keyword>
<feature type="domain" description="PEP-utilising enzyme mobile" evidence="21">
    <location>
        <begin position="155"/>
        <end position="225"/>
    </location>
</feature>
<dbReference type="InterPro" id="IPR023151">
    <property type="entry name" value="PEP_util_CS"/>
</dbReference>
<evidence type="ECO:0000256" key="6">
    <source>
        <dbReference type="ARBA" id="ARBA00012232"/>
    </source>
</evidence>
<dbReference type="SUPFAM" id="SSF52009">
    <property type="entry name" value="Phosphohistidine domain"/>
    <property type="match status" value="1"/>
</dbReference>
<comment type="function">
    <text evidence="3 17">General (non sugar-specific) component of the phosphoenolpyruvate-dependent sugar phosphotransferase system (sugar PTS). This major carbohydrate active-transport system catalyzes the phosphorylation of incoming sugar substrates concomitantly with their translocation across the cell membrane. Enzyme I transfers the phosphoryl group from phosphoenolpyruvate (PEP) to the phosphoryl carrier protein (HPr).</text>
</comment>
<keyword evidence="10 17" id="KW-0762">Sugar transport</keyword>
<evidence type="ECO:0000256" key="17">
    <source>
        <dbReference type="PIRNR" id="PIRNR000732"/>
    </source>
</evidence>
<evidence type="ECO:0000256" key="19">
    <source>
        <dbReference type="PIRSR" id="PIRSR000732-2"/>
    </source>
</evidence>
<dbReference type="Gene3D" id="3.20.20.60">
    <property type="entry name" value="Phosphoenolpyruvate-binding domains"/>
    <property type="match status" value="1"/>
</dbReference>
<comment type="cofactor">
    <cofactor evidence="2 17 20">
        <name>Mg(2+)</name>
        <dbReference type="ChEBI" id="CHEBI:18420"/>
    </cofactor>
</comment>
<name>A0A926I3Y0_9FIRM</name>
<dbReference type="InterPro" id="IPR000121">
    <property type="entry name" value="PEP_util_C"/>
</dbReference>
<keyword evidence="11 17" id="KW-0808">Transferase</keyword>
<comment type="catalytic activity">
    <reaction evidence="1 17">
        <text>L-histidyl-[protein] + phosphoenolpyruvate = N(pros)-phospho-L-histidyl-[protein] + pyruvate</text>
        <dbReference type="Rhea" id="RHEA:23880"/>
        <dbReference type="Rhea" id="RHEA-COMP:9745"/>
        <dbReference type="Rhea" id="RHEA-COMP:9746"/>
        <dbReference type="ChEBI" id="CHEBI:15361"/>
        <dbReference type="ChEBI" id="CHEBI:29979"/>
        <dbReference type="ChEBI" id="CHEBI:58702"/>
        <dbReference type="ChEBI" id="CHEBI:64837"/>
        <dbReference type="EC" id="2.7.3.9"/>
    </reaction>
</comment>
<dbReference type="Pfam" id="PF00391">
    <property type="entry name" value="PEP-utilizers"/>
    <property type="match status" value="1"/>
</dbReference>
<dbReference type="InterPro" id="IPR008279">
    <property type="entry name" value="PEP-util_enz_mobile_dom"/>
</dbReference>
<evidence type="ECO:0000256" key="1">
    <source>
        <dbReference type="ARBA" id="ARBA00000683"/>
    </source>
</evidence>
<evidence type="ECO:0000313" key="24">
    <source>
        <dbReference type="EMBL" id="MBC8545616.1"/>
    </source>
</evidence>
<dbReference type="GO" id="GO:0009401">
    <property type="term" value="P:phosphoenolpyruvate-dependent sugar phosphotransferase system"/>
    <property type="evidence" value="ECO:0007669"/>
    <property type="project" value="UniProtKB-KW"/>
</dbReference>